<reference evidence="3 4" key="1">
    <citation type="submission" date="2019-02" db="EMBL/GenBank/DDBJ databases">
        <title>Sequencing the genomes of 1000 actinobacteria strains.</title>
        <authorList>
            <person name="Klenk H.-P."/>
        </authorList>
    </citation>
    <scope>NUCLEOTIDE SEQUENCE [LARGE SCALE GENOMIC DNA]</scope>
    <source>
        <strain evidence="3 4">DSM 45779</strain>
    </source>
</reference>
<dbReference type="RefSeq" id="WP_165438410.1">
    <property type="nucleotide sequence ID" value="NZ_SHKL01000001.1"/>
</dbReference>
<dbReference type="InterPro" id="IPR050639">
    <property type="entry name" value="SSR_resolvase"/>
</dbReference>
<dbReference type="SUPFAM" id="SSF53041">
    <property type="entry name" value="Resolvase-like"/>
    <property type="match status" value="1"/>
</dbReference>
<dbReference type="SMART" id="SM00857">
    <property type="entry name" value="Resolvase"/>
    <property type="match status" value="1"/>
</dbReference>
<dbReference type="GO" id="GO:0003677">
    <property type="term" value="F:DNA binding"/>
    <property type="evidence" value="ECO:0007669"/>
    <property type="project" value="InterPro"/>
</dbReference>
<dbReference type="AlphaFoldDB" id="A0A4Q7V1B9"/>
<dbReference type="Pfam" id="PF00239">
    <property type="entry name" value="Resolvase"/>
    <property type="match status" value="1"/>
</dbReference>
<dbReference type="Proteomes" id="UP000291591">
    <property type="component" value="Unassembled WGS sequence"/>
</dbReference>
<dbReference type="GO" id="GO:0000150">
    <property type="term" value="F:DNA strand exchange activity"/>
    <property type="evidence" value="ECO:0007669"/>
    <property type="project" value="InterPro"/>
</dbReference>
<dbReference type="InterPro" id="IPR038109">
    <property type="entry name" value="DNA_bind_recomb_sf"/>
</dbReference>
<feature type="domain" description="Recombinase" evidence="2">
    <location>
        <begin position="164"/>
        <end position="268"/>
    </location>
</feature>
<dbReference type="Gene3D" id="3.40.50.1390">
    <property type="entry name" value="Resolvase, N-terminal catalytic domain"/>
    <property type="match status" value="1"/>
</dbReference>
<sequence>MGNPARRVAIYVRISRDRTGANVGVERQERECREVAERTGWSEIVEVYVDNDLSAYSGKPRPAYRRMVADVAADRIDTVLCWHTDRLHRSPIELEEWISVCEPRNVDVHTVKAGPIDLATPAGRMVARQLGAVARYESEHRSERVTAGMLEVAQKGWFRGGARPFGFEADGMTIRTSEASLIKSGSRAILDGKSLRSVVMAWNKAGAVTAVAGQLWSIKTTSDVLTRARNAGLIERRGVVIGPAAWPAIVNETEWRGVVAILRDPGRRTNYSSTKARWLGSNLYRCGVCGGRLTVSTAGSAGGKSYRCKDAASAAGGRHVSRDAPQLDQFVEEVLITKLSLPDAIEVFQPEKPVINAQEITDKLATISAERDELGKKLGRGEITLTMLNAANDGYAKRERELQDALTKAATINPVHEIIGAQDVRSHWEGLDLHRRRAILETVLIVTVMPAPRGQLRGGTYFDPDSIRIEPAPA</sequence>
<dbReference type="InterPro" id="IPR036162">
    <property type="entry name" value="Resolvase-like_N_sf"/>
</dbReference>
<dbReference type="Pfam" id="PF13408">
    <property type="entry name" value="Zn_ribbon_recom"/>
    <property type="match status" value="1"/>
</dbReference>
<feature type="domain" description="Resolvase/invertase-type recombinase catalytic" evidence="1">
    <location>
        <begin position="7"/>
        <end position="156"/>
    </location>
</feature>
<dbReference type="PROSITE" id="PS51736">
    <property type="entry name" value="RECOMBINASES_3"/>
    <property type="match status" value="1"/>
</dbReference>
<protein>
    <submittedName>
        <fullName evidence="3">Resolvase-like protein</fullName>
    </submittedName>
</protein>
<gene>
    <name evidence="3" type="ORF">EV383_4018</name>
</gene>
<dbReference type="InterPro" id="IPR006119">
    <property type="entry name" value="Resolv_N"/>
</dbReference>
<organism evidence="3 4">
    <name type="scientific">Pseudonocardia sediminis</name>
    <dbReference type="NCBI Taxonomy" id="1397368"/>
    <lineage>
        <taxon>Bacteria</taxon>
        <taxon>Bacillati</taxon>
        <taxon>Actinomycetota</taxon>
        <taxon>Actinomycetes</taxon>
        <taxon>Pseudonocardiales</taxon>
        <taxon>Pseudonocardiaceae</taxon>
        <taxon>Pseudonocardia</taxon>
    </lineage>
</organism>
<dbReference type="InterPro" id="IPR025827">
    <property type="entry name" value="Zn_ribbon_recom_dom"/>
</dbReference>
<proteinExistence type="predicted"/>
<name>A0A4Q7V1B9_PSEST</name>
<dbReference type="InterPro" id="IPR011109">
    <property type="entry name" value="DNA_bind_recombinase_dom"/>
</dbReference>
<evidence type="ECO:0000313" key="4">
    <source>
        <dbReference type="Proteomes" id="UP000291591"/>
    </source>
</evidence>
<dbReference type="CDD" id="cd00338">
    <property type="entry name" value="Ser_Recombinase"/>
    <property type="match status" value="1"/>
</dbReference>
<accession>A0A4Q7V1B9</accession>
<dbReference type="PANTHER" id="PTHR30461">
    <property type="entry name" value="DNA-INVERTASE FROM LAMBDOID PROPHAGE"/>
    <property type="match status" value="1"/>
</dbReference>
<evidence type="ECO:0000313" key="3">
    <source>
        <dbReference type="EMBL" id="RZT87111.1"/>
    </source>
</evidence>
<keyword evidence="4" id="KW-1185">Reference proteome</keyword>
<evidence type="ECO:0000259" key="1">
    <source>
        <dbReference type="PROSITE" id="PS51736"/>
    </source>
</evidence>
<comment type="caution">
    <text evidence="3">The sequence shown here is derived from an EMBL/GenBank/DDBJ whole genome shotgun (WGS) entry which is preliminary data.</text>
</comment>
<dbReference type="PANTHER" id="PTHR30461:SF23">
    <property type="entry name" value="DNA RECOMBINASE-RELATED"/>
    <property type="match status" value="1"/>
</dbReference>
<dbReference type="Gene3D" id="3.90.1750.20">
    <property type="entry name" value="Putative Large Serine Recombinase, Chain B, Domain 2"/>
    <property type="match status" value="1"/>
</dbReference>
<evidence type="ECO:0000259" key="2">
    <source>
        <dbReference type="PROSITE" id="PS51737"/>
    </source>
</evidence>
<dbReference type="Pfam" id="PF07508">
    <property type="entry name" value="Recombinase"/>
    <property type="match status" value="1"/>
</dbReference>
<dbReference type="EMBL" id="SHKL01000001">
    <property type="protein sequence ID" value="RZT87111.1"/>
    <property type="molecule type" value="Genomic_DNA"/>
</dbReference>
<dbReference type="PROSITE" id="PS51737">
    <property type="entry name" value="RECOMBINASE_DNA_BIND"/>
    <property type="match status" value="1"/>
</dbReference>